<accession>A0A182IG68</accession>
<dbReference type="AlphaFoldDB" id="A0A182IG68"/>
<organism evidence="1 2">
    <name type="scientific">Anopheles arabiensis</name>
    <name type="common">Mosquito</name>
    <dbReference type="NCBI Taxonomy" id="7173"/>
    <lineage>
        <taxon>Eukaryota</taxon>
        <taxon>Metazoa</taxon>
        <taxon>Ecdysozoa</taxon>
        <taxon>Arthropoda</taxon>
        <taxon>Hexapoda</taxon>
        <taxon>Insecta</taxon>
        <taxon>Pterygota</taxon>
        <taxon>Neoptera</taxon>
        <taxon>Endopterygota</taxon>
        <taxon>Diptera</taxon>
        <taxon>Nematocera</taxon>
        <taxon>Culicoidea</taxon>
        <taxon>Culicidae</taxon>
        <taxon>Anophelinae</taxon>
        <taxon>Anopheles</taxon>
    </lineage>
</organism>
<dbReference type="Proteomes" id="UP000075840">
    <property type="component" value="Unassembled WGS sequence"/>
</dbReference>
<name>A0A182IG68_ANOAR</name>
<sequence>MVPFFCLHLQNECSRTGQVCFAASKANKTVQKVASSCTGPKEPKGCKGNCKCRRKQNM</sequence>
<dbReference type="VEuPathDB" id="VectorBase:AARA014470"/>
<evidence type="ECO:0000313" key="2">
    <source>
        <dbReference type="Proteomes" id="UP000075840"/>
    </source>
</evidence>
<dbReference type="EMBL" id="APCN01001437">
    <property type="status" value="NOT_ANNOTATED_CDS"/>
    <property type="molecule type" value="Genomic_DNA"/>
</dbReference>
<proteinExistence type="predicted"/>
<protein>
    <submittedName>
        <fullName evidence="1">Uncharacterized protein</fullName>
    </submittedName>
</protein>
<evidence type="ECO:0000313" key="1">
    <source>
        <dbReference type="EnsemblMetazoa" id="AARA014470-PA"/>
    </source>
</evidence>
<reference evidence="1" key="1">
    <citation type="submission" date="2022-08" db="UniProtKB">
        <authorList>
            <consortium name="EnsemblMetazoa"/>
        </authorList>
    </citation>
    <scope>IDENTIFICATION</scope>
    <source>
        <strain evidence="1">Dongola</strain>
    </source>
</reference>
<dbReference type="EnsemblMetazoa" id="AARA014470-RA">
    <property type="protein sequence ID" value="AARA014470-PA"/>
    <property type="gene ID" value="AARA014470"/>
</dbReference>
<keyword evidence="2" id="KW-1185">Reference proteome</keyword>